<dbReference type="InterPro" id="IPR056834">
    <property type="entry name" value="ARM_TT21_C"/>
</dbReference>
<comment type="caution">
    <text evidence="10">The sequence shown here is derived from an EMBL/GenBank/DDBJ whole genome shotgun (WGS) entry which is preliminary data.</text>
</comment>
<dbReference type="InterPro" id="IPR056833">
    <property type="entry name" value="ARM_TT21_N"/>
</dbReference>
<keyword evidence="2" id="KW-0677">Repeat</keyword>
<dbReference type="FunFam" id="1.25.40.10:FF:000548">
    <property type="entry name" value="Tetratricopeptide repeat domain 21A"/>
    <property type="match status" value="1"/>
</dbReference>
<feature type="repeat" description="TPR" evidence="4">
    <location>
        <begin position="887"/>
        <end position="920"/>
    </location>
</feature>
<dbReference type="InterPro" id="IPR019734">
    <property type="entry name" value="TPR_rpt"/>
</dbReference>
<dbReference type="InterPro" id="IPR056836">
    <property type="entry name" value="ARM_TT21_4th"/>
</dbReference>
<feature type="domain" description="Tetratricopeptide repeat protein 21A/21B C-terminal ARM" evidence="7">
    <location>
        <begin position="1100"/>
        <end position="1312"/>
    </location>
</feature>
<evidence type="ECO:0000256" key="1">
    <source>
        <dbReference type="ARBA" id="ARBA00010935"/>
    </source>
</evidence>
<dbReference type="GO" id="GO:0030991">
    <property type="term" value="C:intraciliary transport particle A"/>
    <property type="evidence" value="ECO:0007669"/>
    <property type="project" value="TreeGrafter"/>
</dbReference>
<reference evidence="10" key="1">
    <citation type="journal article" date="2023" name="G3 (Bethesda)">
        <title>Whole genome assemblies of Zophobas morio and Tenebrio molitor.</title>
        <authorList>
            <person name="Kaur S."/>
            <person name="Stinson S.A."/>
            <person name="diCenzo G.C."/>
        </authorList>
    </citation>
    <scope>NUCLEOTIDE SEQUENCE</scope>
    <source>
        <strain evidence="10">QUZm001</strain>
    </source>
</reference>
<dbReference type="InterPro" id="IPR056832">
    <property type="entry name" value="ARM_TT21_2nd"/>
</dbReference>
<dbReference type="Gene3D" id="1.25.40.10">
    <property type="entry name" value="Tetratricopeptide repeat domain"/>
    <property type="match status" value="5"/>
</dbReference>
<dbReference type="InterPro" id="IPR056835">
    <property type="entry name" value="ARM_TT21_5th"/>
</dbReference>
<evidence type="ECO:0000259" key="8">
    <source>
        <dbReference type="Pfam" id="PF25064"/>
    </source>
</evidence>
<proteinExistence type="inferred from homology"/>
<organism evidence="10 11">
    <name type="scientific">Zophobas morio</name>
    <dbReference type="NCBI Taxonomy" id="2755281"/>
    <lineage>
        <taxon>Eukaryota</taxon>
        <taxon>Metazoa</taxon>
        <taxon>Ecdysozoa</taxon>
        <taxon>Arthropoda</taxon>
        <taxon>Hexapoda</taxon>
        <taxon>Insecta</taxon>
        <taxon>Pterygota</taxon>
        <taxon>Neoptera</taxon>
        <taxon>Endopterygota</taxon>
        <taxon>Coleoptera</taxon>
        <taxon>Polyphaga</taxon>
        <taxon>Cucujiformia</taxon>
        <taxon>Tenebrionidae</taxon>
        <taxon>Zophobas</taxon>
    </lineage>
</organism>
<dbReference type="GO" id="GO:0005929">
    <property type="term" value="C:cilium"/>
    <property type="evidence" value="ECO:0007669"/>
    <property type="project" value="GOC"/>
</dbReference>
<dbReference type="SUPFAM" id="SSF48452">
    <property type="entry name" value="TPR-like"/>
    <property type="match status" value="4"/>
</dbReference>
<keyword evidence="3 4" id="KW-0802">TPR repeat</keyword>
<evidence type="ECO:0000256" key="3">
    <source>
        <dbReference type="ARBA" id="ARBA00022803"/>
    </source>
</evidence>
<dbReference type="PANTHER" id="PTHR14699">
    <property type="entry name" value="STI2 PROTEIN-RELATED"/>
    <property type="match status" value="1"/>
</dbReference>
<evidence type="ECO:0000256" key="4">
    <source>
        <dbReference type="PROSITE-ProRule" id="PRU00339"/>
    </source>
</evidence>
<dbReference type="SUPFAM" id="SSF81901">
    <property type="entry name" value="HCP-like"/>
    <property type="match status" value="1"/>
</dbReference>
<dbReference type="Proteomes" id="UP001168821">
    <property type="component" value="Unassembled WGS sequence"/>
</dbReference>
<protein>
    <recommendedName>
        <fullName evidence="12">Tetratricopeptide repeat protein 21B</fullName>
    </recommendedName>
</protein>
<dbReference type="Pfam" id="PF13181">
    <property type="entry name" value="TPR_8"/>
    <property type="match status" value="1"/>
</dbReference>
<dbReference type="Pfam" id="PF25064">
    <property type="entry name" value="ARM_TT21_5th"/>
    <property type="match status" value="1"/>
</dbReference>
<dbReference type="InterPro" id="IPR040364">
    <property type="entry name" value="TTC21A/TTC21B"/>
</dbReference>
<dbReference type="SMART" id="SM00028">
    <property type="entry name" value="TPR"/>
    <property type="match status" value="14"/>
</dbReference>
<keyword evidence="11" id="KW-1185">Reference proteome</keyword>
<dbReference type="Pfam" id="PF25068">
    <property type="entry name" value="ARM_TT21_4th"/>
    <property type="match status" value="1"/>
</dbReference>
<feature type="domain" description="Tetratricopeptide repeat protein 21A/21B fifth ARM repeats" evidence="8">
    <location>
        <begin position="955"/>
        <end position="1071"/>
    </location>
</feature>
<comment type="similarity">
    <text evidence="1">Belongs to the TTC21 family.</text>
</comment>
<dbReference type="InterPro" id="IPR011990">
    <property type="entry name" value="TPR-like_helical_dom_sf"/>
</dbReference>
<dbReference type="FunFam" id="1.25.40.10:FF:003715">
    <property type="entry name" value="Tetratricopeptide repeat protein 21B-like Protein"/>
    <property type="match status" value="1"/>
</dbReference>
<dbReference type="PANTHER" id="PTHR14699:SF0">
    <property type="entry name" value="TETRATRICOPEPTIDE REPEAT PROTEIN 21 HOMOLOG"/>
    <property type="match status" value="1"/>
</dbReference>
<dbReference type="Pfam" id="PF25062">
    <property type="entry name" value="ARM_TT21_N"/>
    <property type="match status" value="1"/>
</dbReference>
<feature type="repeat" description="TPR" evidence="4">
    <location>
        <begin position="722"/>
        <end position="755"/>
    </location>
</feature>
<feature type="domain" description="Tetratricopeptide repeat protein 21A/21B N-terminal ARM repeat" evidence="6">
    <location>
        <begin position="12"/>
        <end position="237"/>
    </location>
</feature>
<evidence type="ECO:0000313" key="10">
    <source>
        <dbReference type="EMBL" id="KAJ3664667.1"/>
    </source>
</evidence>
<evidence type="ECO:0000259" key="5">
    <source>
        <dbReference type="Pfam" id="PF25060"/>
    </source>
</evidence>
<dbReference type="GO" id="GO:0061512">
    <property type="term" value="P:protein localization to cilium"/>
    <property type="evidence" value="ECO:0007669"/>
    <property type="project" value="TreeGrafter"/>
</dbReference>
<dbReference type="FunFam" id="1.25.40.10:FF:000219">
    <property type="entry name" value="Tetratricopeptide repeat domain 21B"/>
    <property type="match status" value="1"/>
</dbReference>
<evidence type="ECO:0000259" key="9">
    <source>
        <dbReference type="Pfam" id="PF25068"/>
    </source>
</evidence>
<dbReference type="GO" id="GO:0035721">
    <property type="term" value="P:intraciliary retrograde transport"/>
    <property type="evidence" value="ECO:0007669"/>
    <property type="project" value="TreeGrafter"/>
</dbReference>
<feature type="domain" description="Tetratricopeptide repeat protein 21A/21B second ARM" evidence="5">
    <location>
        <begin position="278"/>
        <end position="546"/>
    </location>
</feature>
<dbReference type="Pfam" id="PF25058">
    <property type="entry name" value="ARM_TT21"/>
    <property type="match status" value="1"/>
</dbReference>
<evidence type="ECO:0000313" key="11">
    <source>
        <dbReference type="Proteomes" id="UP001168821"/>
    </source>
</evidence>
<evidence type="ECO:0008006" key="12">
    <source>
        <dbReference type="Google" id="ProtNLM"/>
    </source>
</evidence>
<dbReference type="Pfam" id="PF25063">
    <property type="entry name" value="ARM_TT21_C"/>
    <property type="match status" value="1"/>
</dbReference>
<evidence type="ECO:0000259" key="7">
    <source>
        <dbReference type="Pfam" id="PF25063"/>
    </source>
</evidence>
<dbReference type="PROSITE" id="PS50005">
    <property type="entry name" value="TPR"/>
    <property type="match status" value="2"/>
</dbReference>
<evidence type="ECO:0000256" key="2">
    <source>
        <dbReference type="ARBA" id="ARBA00022737"/>
    </source>
</evidence>
<name>A0AA38IW92_9CUCU</name>
<dbReference type="Pfam" id="PF25060">
    <property type="entry name" value="ARM_TT21_2nd"/>
    <property type="match status" value="1"/>
</dbReference>
<sequence>MEEDELDFASKIFFYFRERYYNSMIGACKEAVTKFRSEGPFRLYHALALLLNNRLEECINELDTIKDENNVKLAAIIALMYAHKIMGVSNKDLFHKLDSQVRELRKNSEAIDFCYSGFVLWVLNKPEKALDYLDKSLNIQSDLAEALTLKGWILVQLKKSGHKVGQNITEVFDASLKNNKRNLDAILGVAESHLCQNKFEEALDAVNKAVVRFPNSPLPLIQKMRIQFASQDWEQTVETMNRITNDDIENLDAQKINILMLLCRDANYEEAASCTKKFVADMESQEHKNGKILLENAQLFSKNCSRNGEVLKETYKMVEKALHINSEDVDFIAELGRQCLLTGRIKEAQKYYKTATKINDASLKALMGLTLCELSENGKSDQIKKQVDFLLELEEAQNSPQLYLIRAKINEKSDEALIFLKKACDLQLNLVKNQYYSDLYLQSLDSDFMLEVVKEYLQYVSYSTDLTKSGVRVSSTAATTAQNVLKVVTKACPGLYEASYLLAKLQYLSGESTNAMNSLEQILSKIDDETSSDAHLLMAQIQVQNGYYERAAQSLEVGLSYNFKVRENPMYHYIRGLVDKHGNNLQDTIKSLTTALSLVNINPTKYDQTDLTLIEKASIYIELIEAHNMIGQNDEASKLLETAVEEFQGTPEEARILILSADHAVQRKNVQGAIDLLNKVQPTESYYLQARTKLADILLKYRLDSYAYLQCYQDMVDENPGPESYVLLGDAYMAILEPDEALDCYNQALQQNQNDPYLTSKMGKALVETHYFAKAIAFYKESIKNTQNPDLKLQLADLYIQMKEYDKADLLLMNEIEAESAKTLEDLTYLQHRTRLLMLLAQAREKSGNLSGALSVLRDAKDNQNRVRKRLSVEQTNVPDEEIKLLVDIGVKLAEIASTLKNHDQAVQFYKDTLEISPNNTEILTALAKLYMQMNILEPCQQICTNILAIEAENEHASVMMADIAFRKIDFDMALFHFTQLITKQPTNWAALVRLVEIMRRTGNLNDFPEYLASAEKATANPVKDQGYLYSTALYQWYSGNLNGALRNFNLARQDPEWGQQALCNMIEICLNPDDEMLGDQFMDSEDIEYRDSRSMALKTADRLLKELKNRLEANGEDTLKYKLLANFRLLATQEKANIERGLEEFITMASQNMYKDHVGPILGMSTAYTLLKQSQRAKNQLKRVAKATWTFEDAEYLERCWLLLADYYIQSSKLDVASDLLGKVVQHNKACSKAYEYLGFISEKEQRYKDAVGNYENAWRFGGKTNPGIGYKLAYSLMKCKNYADAIDVGQQVLKLSPEYPKIKKDVLDKCMNNLRI</sequence>
<accession>A0AA38IW92</accession>
<feature type="domain" description="Tetratricopeptide repeat protein 21A/21B fourth ARM" evidence="9">
    <location>
        <begin position="758"/>
        <end position="914"/>
    </location>
</feature>
<dbReference type="EMBL" id="JALNTZ010000001">
    <property type="protein sequence ID" value="KAJ3664667.1"/>
    <property type="molecule type" value="Genomic_DNA"/>
</dbReference>
<gene>
    <name evidence="10" type="ORF">Zmor_000218</name>
</gene>
<evidence type="ECO:0000259" key="6">
    <source>
        <dbReference type="Pfam" id="PF25062"/>
    </source>
</evidence>